<evidence type="ECO:0000313" key="5">
    <source>
        <dbReference type="Proteomes" id="UP001168821"/>
    </source>
</evidence>
<evidence type="ECO:0000256" key="1">
    <source>
        <dbReference type="ARBA" id="ARBA00022460"/>
    </source>
</evidence>
<keyword evidence="3" id="KW-0472">Membrane</keyword>
<sequence>MAQAHRTKIKGKRRFPHTLVVGKIRAVVKIFTYLSRPPPTIKSHSFPGRFSLVQSFRPSSSNNTITMLFYIVSAAAIFVVVNATGGGGYGQLEESAYGGHGGYEGGLALGGYEGNEVGHDIGGGHHEEFVDYYAHPKYHYDYAVHDLHTHDIKSQWETRDGDKVKGEYTVVEPDGSKRIVQYTADKHSGFNAVVKNVKPGY</sequence>
<keyword evidence="3" id="KW-0812">Transmembrane</keyword>
<dbReference type="InterPro" id="IPR000618">
    <property type="entry name" value="Insect_cuticle"/>
</dbReference>
<evidence type="ECO:0000256" key="2">
    <source>
        <dbReference type="PROSITE-ProRule" id="PRU00497"/>
    </source>
</evidence>
<keyword evidence="3" id="KW-1133">Transmembrane helix</keyword>
<protein>
    <recommendedName>
        <fullName evidence="6">Cuticle protein 19</fullName>
    </recommendedName>
</protein>
<dbReference type="InterPro" id="IPR031311">
    <property type="entry name" value="CHIT_BIND_RR_consensus"/>
</dbReference>
<dbReference type="GO" id="GO:0042302">
    <property type="term" value="F:structural constituent of cuticle"/>
    <property type="evidence" value="ECO:0007669"/>
    <property type="project" value="UniProtKB-UniRule"/>
</dbReference>
<dbReference type="Proteomes" id="UP001168821">
    <property type="component" value="Unassembled WGS sequence"/>
</dbReference>
<dbReference type="PANTHER" id="PTHR12236:SF75">
    <property type="entry name" value="CUTICULAR PROTEIN 62BB, ISOFORM A"/>
    <property type="match status" value="1"/>
</dbReference>
<dbReference type="PRINTS" id="PR00947">
    <property type="entry name" value="CUTICLE"/>
</dbReference>
<dbReference type="PROSITE" id="PS51155">
    <property type="entry name" value="CHIT_BIND_RR_2"/>
    <property type="match status" value="1"/>
</dbReference>
<accession>A0AA38J1M0</accession>
<dbReference type="GO" id="GO:0005615">
    <property type="term" value="C:extracellular space"/>
    <property type="evidence" value="ECO:0007669"/>
    <property type="project" value="TreeGrafter"/>
</dbReference>
<gene>
    <name evidence="4" type="ORF">Zmor_007298</name>
</gene>
<organism evidence="4 5">
    <name type="scientific">Zophobas morio</name>
    <dbReference type="NCBI Taxonomy" id="2755281"/>
    <lineage>
        <taxon>Eukaryota</taxon>
        <taxon>Metazoa</taxon>
        <taxon>Ecdysozoa</taxon>
        <taxon>Arthropoda</taxon>
        <taxon>Hexapoda</taxon>
        <taxon>Insecta</taxon>
        <taxon>Pterygota</taxon>
        <taxon>Neoptera</taxon>
        <taxon>Endopterygota</taxon>
        <taxon>Coleoptera</taxon>
        <taxon>Polyphaga</taxon>
        <taxon>Cucujiformia</taxon>
        <taxon>Tenebrionidae</taxon>
        <taxon>Zophobas</taxon>
    </lineage>
</organism>
<dbReference type="PANTHER" id="PTHR12236">
    <property type="entry name" value="STRUCTURAL CONTITUENT OF CUTICLE"/>
    <property type="match status" value="1"/>
</dbReference>
<comment type="caution">
    <text evidence="4">The sequence shown here is derived from an EMBL/GenBank/DDBJ whole genome shotgun (WGS) entry which is preliminary data.</text>
</comment>
<dbReference type="PROSITE" id="PS00233">
    <property type="entry name" value="CHIT_BIND_RR_1"/>
    <property type="match status" value="1"/>
</dbReference>
<dbReference type="EMBL" id="JALNTZ010000002">
    <property type="protein sequence ID" value="KAJ3662984.1"/>
    <property type="molecule type" value="Genomic_DNA"/>
</dbReference>
<dbReference type="GO" id="GO:0031012">
    <property type="term" value="C:extracellular matrix"/>
    <property type="evidence" value="ECO:0007669"/>
    <property type="project" value="TreeGrafter"/>
</dbReference>
<feature type="transmembrane region" description="Helical" evidence="3">
    <location>
        <begin position="67"/>
        <end position="85"/>
    </location>
</feature>
<dbReference type="InterPro" id="IPR051217">
    <property type="entry name" value="Insect_Cuticle_Struc_Prot"/>
</dbReference>
<dbReference type="Pfam" id="PF00379">
    <property type="entry name" value="Chitin_bind_4"/>
    <property type="match status" value="1"/>
</dbReference>
<keyword evidence="1 2" id="KW-0193">Cuticle</keyword>
<evidence type="ECO:0008006" key="6">
    <source>
        <dbReference type="Google" id="ProtNLM"/>
    </source>
</evidence>
<keyword evidence="5" id="KW-1185">Reference proteome</keyword>
<proteinExistence type="predicted"/>
<evidence type="ECO:0000313" key="4">
    <source>
        <dbReference type="EMBL" id="KAJ3662984.1"/>
    </source>
</evidence>
<dbReference type="AlphaFoldDB" id="A0AA38J1M0"/>
<name>A0AA38J1M0_9CUCU</name>
<evidence type="ECO:0000256" key="3">
    <source>
        <dbReference type="SAM" id="Phobius"/>
    </source>
</evidence>
<reference evidence="4" key="1">
    <citation type="journal article" date="2023" name="G3 (Bethesda)">
        <title>Whole genome assemblies of Zophobas morio and Tenebrio molitor.</title>
        <authorList>
            <person name="Kaur S."/>
            <person name="Stinson S.A."/>
            <person name="diCenzo G.C."/>
        </authorList>
    </citation>
    <scope>NUCLEOTIDE SEQUENCE</scope>
    <source>
        <strain evidence="4">QUZm001</strain>
    </source>
</reference>